<name>A0AAW2SQ87_9LAMI</name>
<dbReference type="GO" id="GO:0001709">
    <property type="term" value="P:cell fate determination"/>
    <property type="evidence" value="ECO:0007669"/>
    <property type="project" value="TreeGrafter"/>
</dbReference>
<dbReference type="PANTHER" id="PTHR33184">
    <property type="entry name" value="PROTEIN TAPETUM DETERMINANT 1-LIKE-RELATED"/>
    <property type="match status" value="1"/>
</dbReference>
<gene>
    <name evidence="3" type="ORF">Slati_4395600</name>
</gene>
<feature type="chain" id="PRO_5043598673" evidence="2">
    <location>
        <begin position="23"/>
        <end position="82"/>
    </location>
</feature>
<comment type="caution">
    <text evidence="3">The sequence shown here is derived from an EMBL/GenBank/DDBJ whole genome shotgun (WGS) entry which is preliminary data.</text>
</comment>
<protein>
    <submittedName>
        <fullName evidence="3">Uncharacterized protein</fullName>
    </submittedName>
</protein>
<dbReference type="PANTHER" id="PTHR33184:SF72">
    <property type="entry name" value="BETA-1,3-N-ACETYLGLUCOSAMINYLTRANSFERASE FAMILY PROTEIN"/>
    <property type="match status" value="1"/>
</dbReference>
<reference evidence="3" key="2">
    <citation type="journal article" date="2024" name="Plant">
        <title>Genomic evolution and insights into agronomic trait innovations of Sesamum species.</title>
        <authorList>
            <person name="Miao H."/>
            <person name="Wang L."/>
            <person name="Qu L."/>
            <person name="Liu H."/>
            <person name="Sun Y."/>
            <person name="Le M."/>
            <person name="Wang Q."/>
            <person name="Wei S."/>
            <person name="Zheng Y."/>
            <person name="Lin W."/>
            <person name="Duan Y."/>
            <person name="Cao H."/>
            <person name="Xiong S."/>
            <person name="Wang X."/>
            <person name="Wei L."/>
            <person name="Li C."/>
            <person name="Ma Q."/>
            <person name="Ju M."/>
            <person name="Zhao R."/>
            <person name="Li G."/>
            <person name="Mu C."/>
            <person name="Tian Q."/>
            <person name="Mei H."/>
            <person name="Zhang T."/>
            <person name="Gao T."/>
            <person name="Zhang H."/>
        </authorList>
    </citation>
    <scope>NUCLEOTIDE SEQUENCE</scope>
    <source>
        <strain evidence="3">KEN1</strain>
    </source>
</reference>
<feature type="signal peptide" evidence="2">
    <location>
        <begin position="1"/>
        <end position="22"/>
    </location>
</feature>
<evidence type="ECO:0000313" key="3">
    <source>
        <dbReference type="EMBL" id="KAL0394294.1"/>
    </source>
</evidence>
<proteinExistence type="predicted"/>
<accession>A0AAW2SQ87</accession>
<dbReference type="AlphaFoldDB" id="A0AAW2SQ87"/>
<organism evidence="3">
    <name type="scientific">Sesamum latifolium</name>
    <dbReference type="NCBI Taxonomy" id="2727402"/>
    <lineage>
        <taxon>Eukaryota</taxon>
        <taxon>Viridiplantae</taxon>
        <taxon>Streptophyta</taxon>
        <taxon>Embryophyta</taxon>
        <taxon>Tracheophyta</taxon>
        <taxon>Spermatophyta</taxon>
        <taxon>Magnoliopsida</taxon>
        <taxon>eudicotyledons</taxon>
        <taxon>Gunneridae</taxon>
        <taxon>Pentapetalae</taxon>
        <taxon>asterids</taxon>
        <taxon>lamiids</taxon>
        <taxon>Lamiales</taxon>
        <taxon>Pedaliaceae</taxon>
        <taxon>Sesamum</taxon>
    </lineage>
</organism>
<dbReference type="Pfam" id="PF24068">
    <property type="entry name" value="TPD1_C"/>
    <property type="match status" value="1"/>
</dbReference>
<dbReference type="InterPro" id="IPR040361">
    <property type="entry name" value="TPD1"/>
</dbReference>
<evidence type="ECO:0000256" key="1">
    <source>
        <dbReference type="ARBA" id="ARBA00022729"/>
    </source>
</evidence>
<keyword evidence="1 2" id="KW-0732">Signal</keyword>
<dbReference type="EMBL" id="JACGWN010000016">
    <property type="protein sequence ID" value="KAL0394294.1"/>
    <property type="molecule type" value="Genomic_DNA"/>
</dbReference>
<evidence type="ECO:0000256" key="2">
    <source>
        <dbReference type="SAM" id="SignalP"/>
    </source>
</evidence>
<reference evidence="3" key="1">
    <citation type="submission" date="2020-06" db="EMBL/GenBank/DDBJ databases">
        <authorList>
            <person name="Li T."/>
            <person name="Hu X."/>
            <person name="Zhang T."/>
            <person name="Song X."/>
            <person name="Zhang H."/>
            <person name="Dai N."/>
            <person name="Sheng W."/>
            <person name="Hou X."/>
            <person name="Wei L."/>
        </authorList>
    </citation>
    <scope>NUCLEOTIDE SEQUENCE</scope>
    <source>
        <strain evidence="3">KEN1</strain>
        <tissue evidence="3">Leaf</tissue>
    </source>
</reference>
<sequence length="82" mass="9054">METLVRFSVALVFLCFISEGMSENKCSPSDITVKQNPTGTKVQGKPEFQVTLFNACPCPVANVKLACNGFHTVENIPQTFWL</sequence>